<accession>A0ABQ0BFU1</accession>
<proteinExistence type="predicted"/>
<evidence type="ECO:0000313" key="2">
    <source>
        <dbReference type="Proteomes" id="UP001600943"/>
    </source>
</evidence>
<dbReference type="InterPro" id="IPR045633">
    <property type="entry name" value="DUF6414"/>
</dbReference>
<dbReference type="RefSeq" id="WP_390408682.1">
    <property type="nucleotide sequence ID" value="NZ_BAABYW010000001.1"/>
</dbReference>
<reference evidence="1 2" key="1">
    <citation type="submission" date="2024-04" db="EMBL/GenBank/DDBJ databases">
        <title>Defined microbial consortia suppress multidrug-resistant proinflammatory Enterobacteriaceae via ecological control.</title>
        <authorList>
            <person name="Furuichi M."/>
            <person name="Kawaguchi T."/>
            <person name="Pust M."/>
            <person name="Yasuma K."/>
            <person name="Plichta D."/>
            <person name="Hasegawa N."/>
            <person name="Ohya T."/>
            <person name="Bhattarai S."/>
            <person name="Sasajima S."/>
            <person name="Aoto Y."/>
            <person name="Tuganbaev T."/>
            <person name="Yaginuma M."/>
            <person name="Ueda M."/>
            <person name="Okahashi N."/>
            <person name="Amafuji K."/>
            <person name="Kiridooshi Y."/>
            <person name="Sugita K."/>
            <person name="Strazar M."/>
            <person name="Skelly A."/>
            <person name="Suda W."/>
            <person name="Hattori M."/>
            <person name="Nakamoto N."/>
            <person name="Caballero S."/>
            <person name="Norman J."/>
            <person name="Olle B."/>
            <person name="Tanoue T."/>
            <person name="Arita M."/>
            <person name="Bucci V."/>
            <person name="Atarashi K."/>
            <person name="Xavier R."/>
            <person name="Honda K."/>
        </authorList>
    </citation>
    <scope>NUCLEOTIDE SEQUENCE [LARGE SCALE GENOMIC DNA]</scope>
    <source>
        <strain evidence="2">k04-0078-D8-1</strain>
    </source>
</reference>
<protein>
    <submittedName>
        <fullName evidence="1">Uncharacterized protein</fullName>
    </submittedName>
</protein>
<comment type="caution">
    <text evidence="1">The sequence shown here is derived from an EMBL/GenBank/DDBJ whole genome shotgun (WGS) entry which is preliminary data.</text>
</comment>
<evidence type="ECO:0000313" key="1">
    <source>
        <dbReference type="EMBL" id="GAA6410322.1"/>
    </source>
</evidence>
<name>A0ABQ0BFU1_9FIRM</name>
<gene>
    <name evidence="1" type="ORF">K040078D81_44390</name>
</gene>
<dbReference type="EMBL" id="BAABYW010000001">
    <property type="protein sequence ID" value="GAA6410322.1"/>
    <property type="molecule type" value="Genomic_DNA"/>
</dbReference>
<dbReference type="Proteomes" id="UP001600943">
    <property type="component" value="Unassembled WGS sequence"/>
</dbReference>
<keyword evidence="2" id="KW-1185">Reference proteome</keyword>
<dbReference type="Pfam" id="PF19952">
    <property type="entry name" value="DUF6414"/>
    <property type="match status" value="1"/>
</dbReference>
<sequence length="243" mass="27298">MRKIVYFDENSATDYLTILNGGTLLISDSEEEKVGNNTEIKAGARLKVLFNSLFVSGSANLDSNIGAYTSGESFIKTTISNTTLSDFMEVVRESGSDIKCMNGYSIYIMPNSIAYFQTITPYLAMTEGQIRVDGDFAINMNKMYDTLRLGKGYYELLAIKKTEKAIFRFNNEAFKNNYGISDLLQMNLNFYGVEVGKGKEDQFDFSKMFSDEGKIITDFEQVVAENNEDKSFPIYDIILAGVE</sequence>
<organism evidence="1 2">
    <name type="scientific">Blautia hominis</name>
    <dbReference type="NCBI Taxonomy" id="2025493"/>
    <lineage>
        <taxon>Bacteria</taxon>
        <taxon>Bacillati</taxon>
        <taxon>Bacillota</taxon>
        <taxon>Clostridia</taxon>
        <taxon>Lachnospirales</taxon>
        <taxon>Lachnospiraceae</taxon>
        <taxon>Blautia</taxon>
    </lineage>
</organism>